<proteinExistence type="predicted"/>
<accession>A0A8H2ZJV5</accession>
<keyword evidence="2" id="KW-1185">Reference proteome</keyword>
<dbReference type="AlphaFoldDB" id="A0A8H2ZJV5"/>
<sequence>MKPRGLAISIGSGSNGGHIISRIFSDPNEGNLAIALLRRDQQNLPIICPTILKQKLRSLLQTRHTHNNSQICETTSRMFAIPRLSSPSPWTSLSPPSTPIARRHRQTRSLKTIAKPSTTVSKPSNPLYVYEKSSRPKSEGKDPWQLIGSFISSKRAAIFLGLSPAEVQKYAISGEVYKELYKFSYK</sequence>
<organism evidence="1 2">
    <name type="scientific">Sclerotinia trifoliorum</name>
    <dbReference type="NCBI Taxonomy" id="28548"/>
    <lineage>
        <taxon>Eukaryota</taxon>
        <taxon>Fungi</taxon>
        <taxon>Dikarya</taxon>
        <taxon>Ascomycota</taxon>
        <taxon>Pezizomycotina</taxon>
        <taxon>Leotiomycetes</taxon>
        <taxon>Helotiales</taxon>
        <taxon>Sclerotiniaceae</taxon>
        <taxon>Sclerotinia</taxon>
    </lineage>
</organism>
<comment type="caution">
    <text evidence="1">The sequence shown here is derived from an EMBL/GenBank/DDBJ whole genome shotgun (WGS) entry which is preliminary data.</text>
</comment>
<dbReference type="Proteomes" id="UP000624404">
    <property type="component" value="Unassembled WGS sequence"/>
</dbReference>
<gene>
    <name evidence="1" type="ORF">SCLTRI_LOCUS162</name>
</gene>
<dbReference type="EMBL" id="CAJHIA010000002">
    <property type="protein sequence ID" value="CAD6439333.1"/>
    <property type="molecule type" value="Genomic_DNA"/>
</dbReference>
<name>A0A8H2ZJV5_9HELO</name>
<protein>
    <submittedName>
        <fullName evidence="1">B667bbc1-a6d7-413c-9dea-2dac2004f552</fullName>
    </submittedName>
</protein>
<reference evidence="1" key="1">
    <citation type="submission" date="2020-10" db="EMBL/GenBank/DDBJ databases">
        <authorList>
            <person name="Kusch S."/>
        </authorList>
    </citation>
    <scope>NUCLEOTIDE SEQUENCE</scope>
    <source>
        <strain evidence="1">SwB9</strain>
    </source>
</reference>
<evidence type="ECO:0000313" key="2">
    <source>
        <dbReference type="Proteomes" id="UP000624404"/>
    </source>
</evidence>
<dbReference type="OrthoDB" id="3552598at2759"/>
<evidence type="ECO:0000313" key="1">
    <source>
        <dbReference type="EMBL" id="CAD6439333.1"/>
    </source>
</evidence>